<reference evidence="1" key="1">
    <citation type="submission" date="2019-08" db="EMBL/GenBank/DDBJ databases">
        <authorList>
            <person name="Kucharzyk K."/>
            <person name="Murdoch R.W."/>
            <person name="Higgins S."/>
            <person name="Loffler F."/>
        </authorList>
    </citation>
    <scope>NUCLEOTIDE SEQUENCE</scope>
</reference>
<proteinExistence type="predicted"/>
<sequence length="67" mass="7875">MRATNIKGELFETEQLFWEQKSEKIYSDSLIKITQEDYIIIGKGFESNQEMTKYQVKQTQGVIPVNE</sequence>
<protein>
    <recommendedName>
        <fullName evidence="2">Lipopolysaccharide export system protein LptC</fullName>
    </recommendedName>
</protein>
<dbReference type="EMBL" id="VSSQ01001761">
    <property type="protein sequence ID" value="MPM10940.1"/>
    <property type="molecule type" value="Genomic_DNA"/>
</dbReference>
<accession>A0A644X443</accession>
<evidence type="ECO:0008006" key="2">
    <source>
        <dbReference type="Google" id="ProtNLM"/>
    </source>
</evidence>
<name>A0A644X443_9ZZZZ</name>
<gene>
    <name evidence="1" type="ORF">SDC9_57277</name>
</gene>
<evidence type="ECO:0000313" key="1">
    <source>
        <dbReference type="EMBL" id="MPM10940.1"/>
    </source>
</evidence>
<organism evidence="1">
    <name type="scientific">bioreactor metagenome</name>
    <dbReference type="NCBI Taxonomy" id="1076179"/>
    <lineage>
        <taxon>unclassified sequences</taxon>
        <taxon>metagenomes</taxon>
        <taxon>ecological metagenomes</taxon>
    </lineage>
</organism>
<dbReference type="AlphaFoldDB" id="A0A644X443"/>
<comment type="caution">
    <text evidence="1">The sequence shown here is derived from an EMBL/GenBank/DDBJ whole genome shotgun (WGS) entry which is preliminary data.</text>
</comment>